<feature type="region of interest" description="Disordered" evidence="1">
    <location>
        <begin position="20"/>
        <end position="63"/>
    </location>
</feature>
<dbReference type="Proteomes" id="UP000662314">
    <property type="component" value="Unassembled WGS sequence"/>
</dbReference>
<protein>
    <submittedName>
        <fullName evidence="2">Uncharacterized protein</fullName>
    </submittedName>
</protein>
<evidence type="ECO:0000313" key="3">
    <source>
        <dbReference type="Proteomes" id="UP000662314"/>
    </source>
</evidence>
<proteinExistence type="predicted"/>
<keyword evidence="3" id="KW-1185">Reference proteome</keyword>
<feature type="compositionally biased region" description="Low complexity" evidence="1">
    <location>
        <begin position="24"/>
        <end position="37"/>
    </location>
</feature>
<dbReference type="EMBL" id="JAECZA010000211">
    <property type="protein sequence ID" value="MBH8575860.1"/>
    <property type="molecule type" value="Genomic_DNA"/>
</dbReference>
<gene>
    <name evidence="2" type="ORF">I8752_23235</name>
</gene>
<name>A0A8J7I6N8_9NOST</name>
<organism evidence="2 3">
    <name type="scientific">Dendronalium phyllosphericum CENA369</name>
    <dbReference type="NCBI Taxonomy" id="1725256"/>
    <lineage>
        <taxon>Bacteria</taxon>
        <taxon>Bacillati</taxon>
        <taxon>Cyanobacteriota</taxon>
        <taxon>Cyanophyceae</taxon>
        <taxon>Nostocales</taxon>
        <taxon>Nostocaceae</taxon>
        <taxon>Dendronalium</taxon>
        <taxon>Dendronalium phyllosphericum</taxon>
    </lineage>
</organism>
<evidence type="ECO:0000313" key="2">
    <source>
        <dbReference type="EMBL" id="MBH8575860.1"/>
    </source>
</evidence>
<dbReference type="RefSeq" id="WP_214434619.1">
    <property type="nucleotide sequence ID" value="NZ_CAWPUQ010000136.1"/>
</dbReference>
<sequence length="63" mass="6410">MVSPLAVLARAKGGKWRTPFGFLSSQSTQSAKTATHSPSGGTADLKNVSEARGSPVLKSVPVG</sequence>
<reference evidence="2 3" key="1">
    <citation type="journal article" date="2021" name="Int. J. Syst. Evol. Microbiol.">
        <title>Amazonocrinis nigriterrae gen. nov., sp. nov., Atlanticothrix silvestris gen. nov., sp. nov. and Dendronalium phyllosphericum gen. nov., sp. nov., nostocacean cyanobacteria from Brazilian environments.</title>
        <authorList>
            <person name="Alvarenga D.O."/>
            <person name="Andreote A.P.D."/>
            <person name="Branco L.H.Z."/>
            <person name="Delbaje E."/>
            <person name="Cruz R.B."/>
            <person name="Varani A.M."/>
            <person name="Fiore M.F."/>
        </authorList>
    </citation>
    <scope>NUCLEOTIDE SEQUENCE [LARGE SCALE GENOMIC DNA]</scope>
    <source>
        <strain evidence="2 3">CENA369</strain>
    </source>
</reference>
<accession>A0A8J7I6N8</accession>
<dbReference type="AlphaFoldDB" id="A0A8J7I6N8"/>
<comment type="caution">
    <text evidence="2">The sequence shown here is derived from an EMBL/GenBank/DDBJ whole genome shotgun (WGS) entry which is preliminary data.</text>
</comment>
<evidence type="ECO:0000256" key="1">
    <source>
        <dbReference type="SAM" id="MobiDB-lite"/>
    </source>
</evidence>